<dbReference type="GO" id="GO:0030170">
    <property type="term" value="F:pyridoxal phosphate binding"/>
    <property type="evidence" value="ECO:0007669"/>
    <property type="project" value="InterPro"/>
</dbReference>
<dbReference type="InterPro" id="IPR000634">
    <property type="entry name" value="Ser/Thr_deHydtase_PyrdxlP-BS"/>
</dbReference>
<evidence type="ECO:0000256" key="5">
    <source>
        <dbReference type="ARBA" id="ARBA00010869"/>
    </source>
</evidence>
<dbReference type="Gene3D" id="3.40.50.1100">
    <property type="match status" value="2"/>
</dbReference>
<dbReference type="GO" id="GO:0030378">
    <property type="term" value="F:serine racemase activity"/>
    <property type="evidence" value="ECO:0007669"/>
    <property type="project" value="TreeGrafter"/>
</dbReference>
<accession>X5E0A3</accession>
<comment type="cofactor">
    <cofactor evidence="4">
        <name>Mg(2+)</name>
        <dbReference type="ChEBI" id="CHEBI:18420"/>
    </cofactor>
</comment>
<reference evidence="11 13" key="2">
    <citation type="submission" date="2016-10" db="EMBL/GenBank/DDBJ databases">
        <authorList>
            <person name="de Groot N.N."/>
        </authorList>
    </citation>
    <scope>NUCLEOTIDE SEQUENCE [LARGE SCALE GENOMIC DNA]</scope>
    <source>
        <strain evidence="11 13">DSM 25947</strain>
    </source>
</reference>
<evidence type="ECO:0000256" key="3">
    <source>
        <dbReference type="ARBA" id="ARBA00001936"/>
    </source>
</evidence>
<dbReference type="PROSITE" id="PS00165">
    <property type="entry name" value="DEHYDRATASE_SER_THR"/>
    <property type="match status" value="1"/>
</dbReference>
<dbReference type="OrthoDB" id="9811476at2"/>
<dbReference type="EMBL" id="CP007451">
    <property type="protein sequence ID" value="AHW59996.1"/>
    <property type="molecule type" value="Genomic_DNA"/>
</dbReference>
<evidence type="ECO:0000256" key="2">
    <source>
        <dbReference type="ARBA" id="ARBA00001933"/>
    </source>
</evidence>
<dbReference type="eggNOG" id="COG1171">
    <property type="taxonomic scope" value="Bacteria"/>
</dbReference>
<comment type="cofactor">
    <cofactor evidence="2">
        <name>pyridoxal 5'-phosphate</name>
        <dbReference type="ChEBI" id="CHEBI:597326"/>
    </cofactor>
</comment>
<dbReference type="InterPro" id="IPR001926">
    <property type="entry name" value="TrpB-like_PALP"/>
</dbReference>
<dbReference type="GO" id="GO:0000287">
    <property type="term" value="F:magnesium ion binding"/>
    <property type="evidence" value="ECO:0007669"/>
    <property type="project" value="TreeGrafter"/>
</dbReference>
<dbReference type="FunFam" id="3.40.50.1100:FF:000007">
    <property type="entry name" value="L-threonine dehydratase catabolic TdcB"/>
    <property type="match status" value="1"/>
</dbReference>
<dbReference type="Proteomes" id="UP000023772">
    <property type="component" value="Chromosome"/>
</dbReference>
<dbReference type="HOGENOM" id="CLU_021152_4_2_10"/>
<dbReference type="AlphaFoldDB" id="X5E0A3"/>
<comment type="cofactor">
    <cofactor evidence="1">
        <name>Ca(2+)</name>
        <dbReference type="ChEBI" id="CHEBI:29108"/>
    </cofactor>
</comment>
<dbReference type="Pfam" id="PF00291">
    <property type="entry name" value="PALP"/>
    <property type="match status" value="1"/>
</dbReference>
<dbReference type="Proteomes" id="UP000181981">
    <property type="component" value="Unassembled WGS sequence"/>
</dbReference>
<sequence length="314" mass="33658">MNIPNYSDVERAHKIVQKYAHRTPVLSSVSINQIVGVELFFKCENLQKVGAFKFRGACNAVFSLSEEEAQKGVATHSSGNHAAALALAARMRGIAAHIVMPENSPEIKKKAVAGYGAKITFCQPTLQARESTLAQVIEETGATEIHPYNNFYVIAGQGTAAKELIEDQGEFDVMMAPVGGGGLLSGTAISSKHLLPGCKVMAAEPAGADDAYRSFHSKKWVPSENPKTIADGLLTSLGERNFAIILEKVDDIVTVSEESIVGAMRMIWERMKIIIEPSSAVPLAAILEKKVDVQGKKVGIILSGGNLDLGKLPF</sequence>
<dbReference type="GO" id="GO:0018114">
    <property type="term" value="F:threonine racemase activity"/>
    <property type="evidence" value="ECO:0007669"/>
    <property type="project" value="TreeGrafter"/>
</dbReference>
<dbReference type="GO" id="GO:0003941">
    <property type="term" value="F:L-serine ammonia-lyase activity"/>
    <property type="evidence" value="ECO:0007669"/>
    <property type="project" value="TreeGrafter"/>
</dbReference>
<evidence type="ECO:0000256" key="6">
    <source>
        <dbReference type="ARBA" id="ARBA00022842"/>
    </source>
</evidence>
<evidence type="ECO:0000256" key="7">
    <source>
        <dbReference type="ARBA" id="ARBA00022898"/>
    </source>
</evidence>
<dbReference type="KEGG" id="dori:FH5T_11325"/>
<dbReference type="STRING" id="1168034.FH5T_11325"/>
<keyword evidence="6" id="KW-0460">Magnesium</keyword>
<keyword evidence="12" id="KW-1185">Reference proteome</keyword>
<dbReference type="CDD" id="cd01562">
    <property type="entry name" value="Thr-dehyd"/>
    <property type="match status" value="1"/>
</dbReference>
<keyword evidence="7" id="KW-0663">Pyridoxal phosphate</keyword>
<evidence type="ECO:0000256" key="8">
    <source>
        <dbReference type="ARBA" id="ARBA00023239"/>
    </source>
</evidence>
<dbReference type="SUPFAM" id="SSF53686">
    <property type="entry name" value="Tryptophan synthase beta subunit-like PLP-dependent enzymes"/>
    <property type="match status" value="1"/>
</dbReference>
<evidence type="ECO:0000256" key="4">
    <source>
        <dbReference type="ARBA" id="ARBA00001946"/>
    </source>
</evidence>
<evidence type="ECO:0000313" key="12">
    <source>
        <dbReference type="Proteomes" id="UP000023772"/>
    </source>
</evidence>
<proteinExistence type="inferred from homology"/>
<evidence type="ECO:0000313" key="13">
    <source>
        <dbReference type="Proteomes" id="UP000181981"/>
    </source>
</evidence>
<protein>
    <submittedName>
        <fullName evidence="10">Serine dehydratase</fullName>
    </submittedName>
    <submittedName>
        <fullName evidence="11">Threonine dehydratase</fullName>
    </submittedName>
</protein>
<evidence type="ECO:0000313" key="11">
    <source>
        <dbReference type="EMBL" id="SET38877.1"/>
    </source>
</evidence>
<dbReference type="GO" id="GO:0070179">
    <property type="term" value="P:D-serine biosynthetic process"/>
    <property type="evidence" value="ECO:0007669"/>
    <property type="project" value="TreeGrafter"/>
</dbReference>
<dbReference type="InterPro" id="IPR036052">
    <property type="entry name" value="TrpB-like_PALP_sf"/>
</dbReference>
<dbReference type="PANTHER" id="PTHR43050:SF1">
    <property type="entry name" value="SERINE RACEMASE"/>
    <property type="match status" value="1"/>
</dbReference>
<dbReference type="RefSeq" id="WP_038558362.1">
    <property type="nucleotide sequence ID" value="NZ_FOHT01000012.1"/>
</dbReference>
<name>X5E0A3_9BACT</name>
<keyword evidence="8" id="KW-0456">Lyase</keyword>
<evidence type="ECO:0000256" key="1">
    <source>
        <dbReference type="ARBA" id="ARBA00001913"/>
    </source>
</evidence>
<gene>
    <name evidence="10" type="ORF">FH5T_11325</name>
    <name evidence="11" type="ORF">SAMN05444285_1122</name>
</gene>
<dbReference type="EMBL" id="FOHT01000012">
    <property type="protein sequence ID" value="SET38877.1"/>
    <property type="molecule type" value="Genomic_DNA"/>
</dbReference>
<dbReference type="PANTHER" id="PTHR43050">
    <property type="entry name" value="SERINE / THREONINE RACEMASE FAMILY MEMBER"/>
    <property type="match status" value="1"/>
</dbReference>
<feature type="domain" description="Tryptophan synthase beta chain-like PALP" evidence="9">
    <location>
        <begin position="19"/>
        <end position="304"/>
    </location>
</feature>
<reference evidence="10 12" key="1">
    <citation type="submission" date="2014-03" db="EMBL/GenBank/DDBJ databases">
        <title>Complete genome sequence of a deeply braunched marine Bacteroidia bacterium Draconibacterium orientale type strain FH5T.</title>
        <authorList>
            <person name="Li X."/>
            <person name="Wang X."/>
            <person name="Xie Z."/>
            <person name="Du Z."/>
            <person name="Chen G."/>
        </authorList>
    </citation>
    <scope>NUCLEOTIDE SEQUENCE [LARGE SCALE GENOMIC DNA]</scope>
    <source>
        <strain evidence="10 12">FH5</strain>
    </source>
</reference>
<dbReference type="GO" id="GO:0005524">
    <property type="term" value="F:ATP binding"/>
    <property type="evidence" value="ECO:0007669"/>
    <property type="project" value="TreeGrafter"/>
</dbReference>
<evidence type="ECO:0000313" key="10">
    <source>
        <dbReference type="EMBL" id="AHW59996.1"/>
    </source>
</evidence>
<evidence type="ECO:0000259" key="9">
    <source>
        <dbReference type="Pfam" id="PF00291"/>
    </source>
</evidence>
<dbReference type="FunFam" id="3.40.50.1100:FF:000005">
    <property type="entry name" value="Threonine dehydratase catabolic"/>
    <property type="match status" value="1"/>
</dbReference>
<comment type="cofactor">
    <cofactor evidence="3">
        <name>Mn(2+)</name>
        <dbReference type="ChEBI" id="CHEBI:29035"/>
    </cofactor>
</comment>
<comment type="similarity">
    <text evidence="5">Belongs to the serine/threonine dehydratase family.</text>
</comment>
<organism evidence="11 13">
    <name type="scientific">Draconibacterium orientale</name>
    <dbReference type="NCBI Taxonomy" id="1168034"/>
    <lineage>
        <taxon>Bacteria</taxon>
        <taxon>Pseudomonadati</taxon>
        <taxon>Bacteroidota</taxon>
        <taxon>Bacteroidia</taxon>
        <taxon>Marinilabiliales</taxon>
        <taxon>Prolixibacteraceae</taxon>
        <taxon>Draconibacterium</taxon>
    </lineage>
</organism>